<reference evidence="1" key="1">
    <citation type="submission" date="2023-07" db="EMBL/GenBank/DDBJ databases">
        <authorList>
            <person name="Haufschild T."/>
            <person name="Kallscheuer N."/>
            <person name="Hammer J."/>
            <person name="Kohn T."/>
            <person name="Kabuu M."/>
            <person name="Jogler M."/>
            <person name="Wohfarth N."/>
            <person name="Heuer A."/>
            <person name="Rohde M."/>
            <person name="van Teeseling M.C.F."/>
            <person name="Jogler C."/>
        </authorList>
    </citation>
    <scope>NUCLEOTIDE SEQUENCE</scope>
    <source>
        <strain evidence="1">Strain 138</strain>
        <strain evidence="2">Strain 318</strain>
    </source>
</reference>
<dbReference type="EMBL" id="CP130612">
    <property type="protein sequence ID" value="WKW12971.1"/>
    <property type="molecule type" value="Genomic_DNA"/>
</dbReference>
<dbReference type="GO" id="GO:0032259">
    <property type="term" value="P:methylation"/>
    <property type="evidence" value="ECO:0007669"/>
    <property type="project" value="UniProtKB-KW"/>
</dbReference>
<dbReference type="CDD" id="cd02440">
    <property type="entry name" value="AdoMet_MTases"/>
    <property type="match status" value="1"/>
</dbReference>
<dbReference type="EMBL" id="CP130613">
    <property type="protein sequence ID" value="WKW15878.1"/>
    <property type="molecule type" value="Genomic_DNA"/>
</dbReference>
<protein>
    <submittedName>
        <fullName evidence="1">Methyltransferase domain-containing protein</fullName>
    </submittedName>
</protein>
<dbReference type="InterPro" id="IPR029063">
    <property type="entry name" value="SAM-dependent_MTases_sf"/>
</dbReference>
<gene>
    <name evidence="1" type="ORF">Strain138_002282</name>
    <name evidence="2" type="ORF">Strain318_002281</name>
</gene>
<dbReference type="AlphaFoldDB" id="A0AA49Q5N1"/>
<dbReference type="Gene3D" id="3.40.50.150">
    <property type="entry name" value="Vaccinia Virus protein VP39"/>
    <property type="match status" value="1"/>
</dbReference>
<dbReference type="GO" id="GO:0008168">
    <property type="term" value="F:methyltransferase activity"/>
    <property type="evidence" value="ECO:0007669"/>
    <property type="project" value="UniProtKB-KW"/>
</dbReference>
<dbReference type="PANTHER" id="PTHR14614">
    <property type="entry name" value="HEPATOCELLULAR CARCINOMA-ASSOCIATED ANTIGEN"/>
    <property type="match status" value="1"/>
</dbReference>
<accession>A0AA49K1Y7</accession>
<evidence type="ECO:0000313" key="2">
    <source>
        <dbReference type="EMBL" id="WKW15878.1"/>
    </source>
</evidence>
<dbReference type="Proteomes" id="UP001229955">
    <property type="component" value="Chromosome"/>
</dbReference>
<dbReference type="Pfam" id="PF10294">
    <property type="entry name" value="Methyltransf_16"/>
    <property type="match status" value="1"/>
</dbReference>
<proteinExistence type="predicted"/>
<dbReference type="SUPFAM" id="SSF53335">
    <property type="entry name" value="S-adenosyl-L-methionine-dependent methyltransferases"/>
    <property type="match status" value="1"/>
</dbReference>
<sequence length="240" mass="26467">MTLPADVPAELARRYVLTTQAVALPDFTVTLLKPRNADDLISEADYVRDERLPYWADLWPSSEVLATYLLSPELWLRGVPHAARESVEGARPAAIELGCGLGLPTVAALQRGFDVLATDYYEDALPFAIYNAEHNVGRRPETLMVDWTAMPHDLGTFALVLAADVLYEMRYAPILADAVVKVLAPDGVFLLADQGRIALSSFLEEATARGLEWHAALRQEPPPGVAKPSITIYELRWRSA</sequence>
<name>A0AA49Q5N1_9BACT</name>
<organism evidence="1">
    <name type="scientific">Pseudogemmatithrix spongiicola</name>
    <dbReference type="NCBI Taxonomy" id="3062599"/>
    <lineage>
        <taxon>Bacteria</taxon>
        <taxon>Pseudomonadati</taxon>
        <taxon>Gemmatimonadota</taxon>
        <taxon>Gemmatimonadia</taxon>
        <taxon>Gemmatimonadales</taxon>
        <taxon>Gemmatimonadaceae</taxon>
        <taxon>Pseudogemmatithrix</taxon>
    </lineage>
</organism>
<accession>A0AA49Q5N1</accession>
<keyword evidence="1" id="KW-0489">Methyltransferase</keyword>
<dbReference type="KEGG" id="pspc:Strain318_002281"/>
<keyword evidence="1" id="KW-0808">Transferase</keyword>
<evidence type="ECO:0000313" key="3">
    <source>
        <dbReference type="Proteomes" id="UP001229955"/>
    </source>
</evidence>
<dbReference type="RefSeq" id="WP_367885838.1">
    <property type="nucleotide sequence ID" value="NZ_CP130612.1"/>
</dbReference>
<evidence type="ECO:0000313" key="1">
    <source>
        <dbReference type="EMBL" id="WKW12971.1"/>
    </source>
</evidence>
<dbReference type="InterPro" id="IPR019410">
    <property type="entry name" value="Methyltransf_16"/>
</dbReference>
<keyword evidence="3" id="KW-1185">Reference proteome</keyword>